<protein>
    <submittedName>
        <fullName evidence="1">Uncharacterized protein</fullName>
    </submittedName>
</protein>
<dbReference type="EMBL" id="ML220150">
    <property type="protein sequence ID" value="TGZ77649.1"/>
    <property type="molecule type" value="Genomic_DNA"/>
</dbReference>
<gene>
    <name evidence="1" type="ORF">EX30DRAFT_290615</name>
</gene>
<evidence type="ECO:0000313" key="2">
    <source>
        <dbReference type="Proteomes" id="UP000298138"/>
    </source>
</evidence>
<accession>A0A4S2MQM9</accession>
<dbReference type="OrthoDB" id="5355526at2759"/>
<dbReference type="Proteomes" id="UP000298138">
    <property type="component" value="Unassembled WGS sequence"/>
</dbReference>
<organism evidence="1 2">
    <name type="scientific">Ascodesmis nigricans</name>
    <dbReference type="NCBI Taxonomy" id="341454"/>
    <lineage>
        <taxon>Eukaryota</taxon>
        <taxon>Fungi</taxon>
        <taxon>Dikarya</taxon>
        <taxon>Ascomycota</taxon>
        <taxon>Pezizomycotina</taxon>
        <taxon>Pezizomycetes</taxon>
        <taxon>Pezizales</taxon>
        <taxon>Ascodesmidaceae</taxon>
        <taxon>Ascodesmis</taxon>
    </lineage>
</organism>
<proteinExistence type="predicted"/>
<evidence type="ECO:0000313" key="1">
    <source>
        <dbReference type="EMBL" id="TGZ77649.1"/>
    </source>
</evidence>
<sequence length="51" mass="5677">MCIRVVERFAVCHCVYFVHGVDQCTAYGQRGHQVEDRILFVGHSCPSHAGG</sequence>
<reference evidence="1 2" key="1">
    <citation type="submission" date="2019-04" db="EMBL/GenBank/DDBJ databases">
        <title>Comparative genomics and transcriptomics to analyze fruiting body development in filamentous ascomycetes.</title>
        <authorList>
            <consortium name="DOE Joint Genome Institute"/>
            <person name="Lutkenhaus R."/>
            <person name="Traeger S."/>
            <person name="Breuer J."/>
            <person name="Kuo A."/>
            <person name="Lipzen A."/>
            <person name="Pangilinan J."/>
            <person name="Dilworth D."/>
            <person name="Sandor L."/>
            <person name="Poggeler S."/>
            <person name="Barry K."/>
            <person name="Grigoriev I.V."/>
            <person name="Nowrousian M."/>
        </authorList>
    </citation>
    <scope>NUCLEOTIDE SEQUENCE [LARGE SCALE GENOMIC DNA]</scope>
    <source>
        <strain evidence="1 2">CBS 389.68</strain>
    </source>
</reference>
<keyword evidence="2" id="KW-1185">Reference proteome</keyword>
<dbReference type="InParanoid" id="A0A4S2MQM9"/>
<feature type="non-terminal residue" evidence="1">
    <location>
        <position position="51"/>
    </location>
</feature>
<dbReference type="AlphaFoldDB" id="A0A4S2MQM9"/>
<dbReference type="STRING" id="341454.A0A4S2MQM9"/>
<name>A0A4S2MQM9_9PEZI</name>